<organism evidence="1 2">
    <name type="scientific">Rhabditophanes sp. KR3021</name>
    <dbReference type="NCBI Taxonomy" id="114890"/>
    <lineage>
        <taxon>Eukaryota</taxon>
        <taxon>Metazoa</taxon>
        <taxon>Ecdysozoa</taxon>
        <taxon>Nematoda</taxon>
        <taxon>Chromadorea</taxon>
        <taxon>Rhabditida</taxon>
        <taxon>Tylenchina</taxon>
        <taxon>Panagrolaimomorpha</taxon>
        <taxon>Strongyloidoidea</taxon>
        <taxon>Alloionematidae</taxon>
        <taxon>Rhabditophanes</taxon>
    </lineage>
</organism>
<name>A0AC35U160_9BILA</name>
<accession>A0AC35U160</accession>
<sequence>MYPNNQNNGSRNNANNGENNFPNNLLVNGGGLDFQTLQNFLSNSTNNSQPQMEMMQRLTNLPPIAQMQQNLQVSSAQQHHLQHPQPSTSTGPSELIAMQQAHLRFQQQAAAVQSHRLAASQIPKASPDFLNLFANLPHHHQLNNLNPMQVQQLQALQQMKVNQEMMNSQQFLQQQQRDAHAQAQKQQREAQQQREAEAQRVATINRNNETQRNNELLSMLANQLSPTDLSNPNLLSQVMALFHNQPNLLQNQQGLLLLENIRNAFQQQHAQQQAQQQPELSQAFLAAMIQAQMQQQQQQVQMNAGNSQFNQNTENTQIRQIFQQKVHIEGQLKKARESHGLKKSAFEKTQQNYENNCKAFQEKIALIDRERKRIESEVSRYEGKREISMKELGENCKLLEITKQRLREVQARKAEGVDDLVELVRKSNLAKVERVRKEEEGLMYAGQDDFGDCAPIHFDLNDYDIVKKVNENHVNFAPKLRARIRTNKSKEKAVLGRYKEEYERTFLVWKEKIDEIENSVEKKNKDREFCMIFEKTFDSLRGMRENDERANRYSKRQYGTDDLDVEVRKKAQRSAVFVPLMQCPEQVTFLNTNKVMKEPILKLHNETIVSELKLWDDDEKRTFKDIIALYPKNFAAIQMYLPRKTVQQCVYYYYLTKSVEEYKKSFIKKKINKTRKALGAPMPNPEDVQLYLKNQRKGKDKPKTLFSCCVECGLCKKVIETNKSDECIRQVVLTKNHNAICGTEGENCDAYLCGDCILIGAPNKNHRGYKRCMVGTCTNEQKKVKALKTISTRWNDLTDQEKEFFRERFKFGVLVTKCCTSCLKRIQKDIDNFFDGALSDELALFLKKREYEMAPFEWNEEMNDKLMGLVKTHGENWDTISNSFENKKANNFACRLNFEHLIHLQRKADWDVLLKKERERERQRKDEIDKIRKEREIEDNKQKAKQKVICEEAAQGSGLTKEQLVRGSITKGTPLRANAPIVDPRLNKVHSMHSSNIKQSNLASPLSVTNLIQSDESKLPPNSPITVKTARTTPPQDVRNNVGQQISNNTTAQETPLQLVNQLIALQSEKKISLQQIAQFLTENNLDQFLVYVIEKINFNEQQQAAKLQTQSQQNSKEFGNNGNCGLTPNQVNDLIMRQKLLQQPMNLQQQQQLMLQVTNQQQANHINKLLNSNPPMVNNHISGPQIVNPPHAQPQQNEFYSSVANMIQNLIQEPYENRIAQIAKTDNIGLLTNFPSLNNRIINETDIKREFNEYLNRSHAQLQHKNNAMIMNQGRTFSPIEHLKKQNEGKKISPKSGTTSTHSGQPPIVQQVPATIANKGHRLMEHQQNTPSNDVHRSQNAPMRKSGIQTVVFSERDTSHKNPTDSHHLKPQSIGQMKLSSSLSNAEERSNKAFNSTNDQLGSQINKIVKEEMATPPEVKHSFLMEQQAKEAQLLKESQMVRESQMVKESQLVKEAHFINECHLIQNEQQIKQSSNEMLTIPQNEPLSIETTSFGNNKMISHARQVEEVITNAIASELKNSELPRTSPIVKSSFSPNENLIESVPAIVSPLISIPDSVPILITEMPPPPPEIIIPSSVPEQLQPPTIPQHLTPSPPKHSTSFLMEPPLIPHDIKLQEEKMEVDETPNVELMQVDPAQESNEEEMSLSGIPPLILPPPPISPIFSIPTPIELPTLSIETPKHAPPPTNFKSFFSQRVEEELVPSQVEEVKTPNKSPVQIVPSRPHLLVEDLSSSSDEEMVVEEPSAAVNQDKSHQLQSNKLSQQAKSSTTRNTDSADFVMVKECLIDEQGNNFTANLLTPDDSTSQRDTKSKTSSISEPSDFEPPFEEPKDQKVKALIRFNKRPASGNKKCDAVWISSDDSSSFGQTPLKRTCELTELVSSDQEDSASFLDVKVESNRHGTHSFLDSDKKRHVNREVRRRRKLYEEKVLSTDFDDSSLDGEVEVKVSKLKLKKKEEVAVMAKKSNGVIFINRGYDDISDTEFPPVYMSPGVKIDPITKKPVITTEIYRVIDLVNVTERDIDLGWHENMTDFELALFRLRQLNAALNCCEEVEKISRERAKSPVIEEIKMELPRLILPSPPLPMDLSGPFIIPPPPIPPPLLTSVNTTCLNSRKVWRCKNVEPVSDDEVSFNSQIDDRENENRYSDSSIISVLDIPKPPFDSIGGNRQIFVPKKEEPAVVSVPKLKPRLMRLDDSEDEFYSNLCPSPPLLAEIPAVESIKLSKFTALADKAKRIYDANFLKGTIKANKKRSFNKQRKVKEEIIKKSCDQIKEKVKDLQDLRLKSSKLFPVEFSYIPVAPTPPKKTSSIAGDDAIPEPCKKEIETTKLHLRLEQLIKSRKEKVDRLVPHQIITPE</sequence>
<dbReference type="WBParaSite" id="RSKR_0000630000.1">
    <property type="protein sequence ID" value="RSKR_0000630000.1"/>
    <property type="gene ID" value="RSKR_0000630000"/>
</dbReference>
<evidence type="ECO:0000313" key="2">
    <source>
        <dbReference type="WBParaSite" id="RSKR_0000630000.1"/>
    </source>
</evidence>
<protein>
    <submittedName>
        <fullName evidence="2">SANT domain-containing protein</fullName>
    </submittedName>
</protein>
<evidence type="ECO:0000313" key="1">
    <source>
        <dbReference type="Proteomes" id="UP000095286"/>
    </source>
</evidence>
<proteinExistence type="predicted"/>
<dbReference type="Proteomes" id="UP000095286">
    <property type="component" value="Unplaced"/>
</dbReference>
<reference evidence="2" key="1">
    <citation type="submission" date="2016-11" db="UniProtKB">
        <authorList>
            <consortium name="WormBaseParasite"/>
        </authorList>
    </citation>
    <scope>IDENTIFICATION</scope>
    <source>
        <strain evidence="2">KR3021</strain>
    </source>
</reference>